<dbReference type="PRINTS" id="PR00411">
    <property type="entry name" value="PNDRDTASEI"/>
</dbReference>
<dbReference type="Gene3D" id="3.50.50.60">
    <property type="entry name" value="FAD/NAD(P)-binding domain"/>
    <property type="match status" value="1"/>
</dbReference>
<dbReference type="Pfam" id="PF13738">
    <property type="entry name" value="Pyr_redox_3"/>
    <property type="match status" value="1"/>
</dbReference>
<dbReference type="PANTHER" id="PTHR43539:SF78">
    <property type="entry name" value="FLAVIN-CONTAINING MONOOXYGENASE"/>
    <property type="match status" value="1"/>
</dbReference>
<dbReference type="GO" id="GO:0004497">
    <property type="term" value="F:monooxygenase activity"/>
    <property type="evidence" value="ECO:0007669"/>
    <property type="project" value="TreeGrafter"/>
</dbReference>
<evidence type="ECO:0000256" key="1">
    <source>
        <dbReference type="ARBA" id="ARBA00023002"/>
    </source>
</evidence>
<dbReference type="InterPro" id="IPR050982">
    <property type="entry name" value="Auxin_biosynth/cation_transpt"/>
</dbReference>
<dbReference type="PANTHER" id="PTHR43539">
    <property type="entry name" value="FLAVIN-BINDING MONOOXYGENASE-LIKE PROTEIN (AFU_ORTHOLOGUE AFUA_4G09220)"/>
    <property type="match status" value="1"/>
</dbReference>
<reference evidence="2 3" key="1">
    <citation type="submission" date="2018-07" db="EMBL/GenBank/DDBJ databases">
        <title>Desertimonas flava gen. nov. sp. nov.</title>
        <authorList>
            <person name="Liu S."/>
        </authorList>
    </citation>
    <scope>NUCLEOTIDE SEQUENCE [LARGE SCALE GENOMIC DNA]</scope>
    <source>
        <strain evidence="2 3">16Sb5-5</strain>
    </source>
</reference>
<proteinExistence type="predicted"/>
<organism evidence="2 3">
    <name type="scientific">Desertihabitans brevis</name>
    <dbReference type="NCBI Taxonomy" id="2268447"/>
    <lineage>
        <taxon>Bacteria</taxon>
        <taxon>Bacillati</taxon>
        <taxon>Actinomycetota</taxon>
        <taxon>Actinomycetes</taxon>
        <taxon>Propionibacteriales</taxon>
        <taxon>Propionibacteriaceae</taxon>
        <taxon>Desertihabitans</taxon>
    </lineage>
</organism>
<dbReference type="AlphaFoldDB" id="A0A367Z023"/>
<keyword evidence="1" id="KW-0560">Oxidoreductase</keyword>
<evidence type="ECO:0000313" key="3">
    <source>
        <dbReference type="Proteomes" id="UP000252770"/>
    </source>
</evidence>
<evidence type="ECO:0000313" key="2">
    <source>
        <dbReference type="EMBL" id="RCK71480.1"/>
    </source>
</evidence>
<dbReference type="SUPFAM" id="SSF51905">
    <property type="entry name" value="FAD/NAD(P)-binding domain"/>
    <property type="match status" value="1"/>
</dbReference>
<protein>
    <submittedName>
        <fullName evidence="2">Flavoprotein</fullName>
    </submittedName>
</protein>
<accession>A0A367Z023</accession>
<dbReference type="Proteomes" id="UP000252770">
    <property type="component" value="Unassembled WGS sequence"/>
</dbReference>
<dbReference type="InterPro" id="IPR036188">
    <property type="entry name" value="FAD/NAD-bd_sf"/>
</dbReference>
<dbReference type="EMBL" id="QOUI01000001">
    <property type="protein sequence ID" value="RCK71480.1"/>
    <property type="molecule type" value="Genomic_DNA"/>
</dbReference>
<dbReference type="PRINTS" id="PR00368">
    <property type="entry name" value="FADPNR"/>
</dbReference>
<name>A0A367Z023_9ACTN</name>
<gene>
    <name evidence="2" type="ORF">DT076_00905</name>
</gene>
<dbReference type="GO" id="GO:0050660">
    <property type="term" value="F:flavin adenine dinucleotide binding"/>
    <property type="evidence" value="ECO:0007669"/>
    <property type="project" value="TreeGrafter"/>
</dbReference>
<sequence length="444" mass="45308">MQDELPVVVVGAGPQGLAAAAHLLERGLEPLVLEAGEVPAAAVRGWGHVRLFSPWTELVDPASARLLGSTGWQAPPEGYPTGDEWADGYLAPLADVLGARVRYSTRVAGVSRRGRDRLVSAGRADQPFVVHVVDAAGAESRLEARAVIDASGTWGSPNPAGADGLPALGERAAAQAGVLGHRPPTPAEAAAMGGRRVVVVGSGHSALTAVIGLGEVARTASGTEVTWVLRRGVVGDTFGGGRADELAQRGQLGLRAKAAVDAGLVRMVTGFRVEAVDRDGDTLTLVAEDGRRLAADRAVVLTGFRPDLSFLSELRLDLDPVLQAPRALAAEVDPNLHSCGSVSPHGAAELAQPEPGLYLVGMKSYGRAPTFLAMTGFEQVRSVAAKLAGDHGAAARVELRLPETGVCGGSGLFDAPEQPAPGGGCCGSPASTGPELVTLGAPGA</sequence>
<keyword evidence="3" id="KW-1185">Reference proteome</keyword>
<comment type="caution">
    <text evidence="2">The sequence shown here is derived from an EMBL/GenBank/DDBJ whole genome shotgun (WGS) entry which is preliminary data.</text>
</comment>